<name>A0A0F8ZYM4_9ZZZZ</name>
<reference evidence="1" key="1">
    <citation type="journal article" date="2015" name="Nature">
        <title>Complex archaea that bridge the gap between prokaryotes and eukaryotes.</title>
        <authorList>
            <person name="Spang A."/>
            <person name="Saw J.H."/>
            <person name="Jorgensen S.L."/>
            <person name="Zaremba-Niedzwiedzka K."/>
            <person name="Martijn J."/>
            <person name="Lind A.E."/>
            <person name="van Eijk R."/>
            <person name="Schleper C."/>
            <person name="Guy L."/>
            <person name="Ettema T.J."/>
        </authorList>
    </citation>
    <scope>NUCLEOTIDE SEQUENCE</scope>
</reference>
<gene>
    <name evidence="1" type="ORF">LCGC14_2636480</name>
</gene>
<proteinExistence type="predicted"/>
<organism evidence="1">
    <name type="scientific">marine sediment metagenome</name>
    <dbReference type="NCBI Taxonomy" id="412755"/>
    <lineage>
        <taxon>unclassified sequences</taxon>
        <taxon>metagenomes</taxon>
        <taxon>ecological metagenomes</taxon>
    </lineage>
</organism>
<evidence type="ECO:0008006" key="2">
    <source>
        <dbReference type="Google" id="ProtNLM"/>
    </source>
</evidence>
<sequence length="175" mass="18500">SGSDTPTDFTIERCEFRDTSSILNFAILVKGNATANSFDGLNLRNNVAYGLGTTTGTTFLDINATADHVRLFDNQITMAALSSTAALAVCASNNMADLHVARNIIFRPSTVTANGAMLSNGGTCTGLVYDNYVQHKDTDTPAIHTQTGTGLGFIENYCILDYAADKSGALNPAFS</sequence>
<dbReference type="InterPro" id="IPR011050">
    <property type="entry name" value="Pectin_lyase_fold/virulence"/>
</dbReference>
<dbReference type="AlphaFoldDB" id="A0A0F8ZYM4"/>
<dbReference type="EMBL" id="LAZR01045355">
    <property type="protein sequence ID" value="KKK99067.1"/>
    <property type="molecule type" value="Genomic_DNA"/>
</dbReference>
<comment type="caution">
    <text evidence="1">The sequence shown here is derived from an EMBL/GenBank/DDBJ whole genome shotgun (WGS) entry which is preliminary data.</text>
</comment>
<protein>
    <recommendedName>
        <fullName evidence="2">Right handed beta helix domain-containing protein</fullName>
    </recommendedName>
</protein>
<accession>A0A0F8ZYM4</accession>
<feature type="non-terminal residue" evidence="1">
    <location>
        <position position="1"/>
    </location>
</feature>
<dbReference type="SUPFAM" id="SSF51126">
    <property type="entry name" value="Pectin lyase-like"/>
    <property type="match status" value="1"/>
</dbReference>
<evidence type="ECO:0000313" key="1">
    <source>
        <dbReference type="EMBL" id="KKK99067.1"/>
    </source>
</evidence>